<name>A0A0A8YWK0_ARUDO</name>
<dbReference type="EMBL" id="GBRH01269020">
    <property type="protein sequence ID" value="JAD28875.1"/>
    <property type="molecule type" value="Transcribed_RNA"/>
</dbReference>
<organism evidence="1">
    <name type="scientific">Arundo donax</name>
    <name type="common">Giant reed</name>
    <name type="synonym">Donax arundinaceus</name>
    <dbReference type="NCBI Taxonomy" id="35708"/>
    <lineage>
        <taxon>Eukaryota</taxon>
        <taxon>Viridiplantae</taxon>
        <taxon>Streptophyta</taxon>
        <taxon>Embryophyta</taxon>
        <taxon>Tracheophyta</taxon>
        <taxon>Spermatophyta</taxon>
        <taxon>Magnoliopsida</taxon>
        <taxon>Liliopsida</taxon>
        <taxon>Poales</taxon>
        <taxon>Poaceae</taxon>
        <taxon>PACMAD clade</taxon>
        <taxon>Arundinoideae</taxon>
        <taxon>Arundineae</taxon>
        <taxon>Arundo</taxon>
    </lineage>
</organism>
<evidence type="ECO:0000313" key="1">
    <source>
        <dbReference type="EMBL" id="JAD28875.1"/>
    </source>
</evidence>
<dbReference type="AlphaFoldDB" id="A0A0A8YWK0"/>
<reference evidence="1" key="2">
    <citation type="journal article" date="2015" name="Data Brief">
        <title>Shoot transcriptome of the giant reed, Arundo donax.</title>
        <authorList>
            <person name="Barrero R.A."/>
            <person name="Guerrero F.D."/>
            <person name="Moolhuijzen P."/>
            <person name="Goolsby J.A."/>
            <person name="Tidwell J."/>
            <person name="Bellgard S.E."/>
            <person name="Bellgard M.I."/>
        </authorList>
    </citation>
    <scope>NUCLEOTIDE SEQUENCE</scope>
    <source>
        <tissue evidence="1">Shoot tissue taken approximately 20 cm above the soil surface</tissue>
    </source>
</reference>
<reference evidence="1" key="1">
    <citation type="submission" date="2014-09" db="EMBL/GenBank/DDBJ databases">
        <authorList>
            <person name="Magalhaes I.L.F."/>
            <person name="Oliveira U."/>
            <person name="Santos F.R."/>
            <person name="Vidigal T.H.D.A."/>
            <person name="Brescovit A.D."/>
            <person name="Santos A.J."/>
        </authorList>
    </citation>
    <scope>NUCLEOTIDE SEQUENCE</scope>
    <source>
        <tissue evidence="1">Shoot tissue taken approximately 20 cm above the soil surface</tissue>
    </source>
</reference>
<protein>
    <submittedName>
        <fullName evidence="1">Uncharacterized protein</fullName>
    </submittedName>
</protein>
<proteinExistence type="predicted"/>
<sequence>MMIRCTYNPYPAYTPRMCL</sequence>
<accession>A0A0A8YWK0</accession>